<dbReference type="EMBL" id="FNXG01000006">
    <property type="protein sequence ID" value="SEI10300.1"/>
    <property type="molecule type" value="Genomic_DNA"/>
</dbReference>
<accession>A0A1H6NI79</accession>
<reference evidence="2" key="1">
    <citation type="submission" date="2016-10" db="EMBL/GenBank/DDBJ databases">
        <authorList>
            <person name="Varghese N."/>
            <person name="Submissions S."/>
        </authorList>
    </citation>
    <scope>NUCLEOTIDE SEQUENCE [LARGE SCALE GENOMIC DNA]</scope>
    <source>
        <strain evidence="2">DSM 11593</strain>
    </source>
</reference>
<keyword evidence="2" id="KW-1185">Reference proteome</keyword>
<sequence>MPTSTTADAGLLKAARQGQLRPVFQLSRRSSSGGPSWNHSFARPEAADLRQASCRVPEMKDFTTLAMSRDVQRLPWSEQRRSARLSVAMVALRSRRRPNRRDQHLGGCRGASDRVPLSGRQPYILGVRRCWRFGLVPQSCRAAVTERRDRARAVQEAIYWSMSAAEREAKHQQQGEEHPDSLVQSVAALSGQRDSCNGTARLPFGQITCGCVGTRSPWLGWLPRCRPMAARRRSGRGCWCWISFARVVSDVYERTA</sequence>
<name>A0A1H6NI79_9RHOB</name>
<evidence type="ECO:0000313" key="2">
    <source>
        <dbReference type="Proteomes" id="UP000199125"/>
    </source>
</evidence>
<dbReference type="STRING" id="65735.SAMN04488075_2889"/>
<proteinExistence type="predicted"/>
<dbReference type="AlphaFoldDB" id="A0A1H6NI79"/>
<protein>
    <submittedName>
        <fullName evidence="1">Uncharacterized protein</fullName>
    </submittedName>
</protein>
<dbReference type="Proteomes" id="UP000199125">
    <property type="component" value="Unassembled WGS sequence"/>
</dbReference>
<evidence type="ECO:0000313" key="1">
    <source>
        <dbReference type="EMBL" id="SEI10300.1"/>
    </source>
</evidence>
<organism evidence="1 2">
    <name type="scientific">Paracoccus alkenifer</name>
    <dbReference type="NCBI Taxonomy" id="65735"/>
    <lineage>
        <taxon>Bacteria</taxon>
        <taxon>Pseudomonadati</taxon>
        <taxon>Pseudomonadota</taxon>
        <taxon>Alphaproteobacteria</taxon>
        <taxon>Rhodobacterales</taxon>
        <taxon>Paracoccaceae</taxon>
        <taxon>Paracoccus</taxon>
    </lineage>
</organism>
<gene>
    <name evidence="1" type="ORF">SAMN04488075_2889</name>
</gene>